<keyword evidence="7 11" id="KW-0798">TonB box</keyword>
<evidence type="ECO:0000256" key="2">
    <source>
        <dbReference type="ARBA" id="ARBA00022448"/>
    </source>
</evidence>
<dbReference type="GO" id="GO:0015889">
    <property type="term" value="P:cobalamin transport"/>
    <property type="evidence" value="ECO:0007669"/>
    <property type="project" value="TreeGrafter"/>
</dbReference>
<feature type="chain" id="PRO_5024300151" evidence="12">
    <location>
        <begin position="26"/>
        <end position="649"/>
    </location>
</feature>
<evidence type="ECO:0000256" key="8">
    <source>
        <dbReference type="ARBA" id="ARBA00023136"/>
    </source>
</evidence>
<dbReference type="PANTHER" id="PTHR30069:SF53">
    <property type="entry name" value="COLICIN I RECEPTOR-RELATED"/>
    <property type="match status" value="1"/>
</dbReference>
<protein>
    <submittedName>
        <fullName evidence="15">TonB-dependent receptor</fullName>
    </submittedName>
</protein>
<dbReference type="InterPro" id="IPR039426">
    <property type="entry name" value="TonB-dep_rcpt-like"/>
</dbReference>
<comment type="subcellular location">
    <subcellularLocation>
        <location evidence="1 10">Cell outer membrane</location>
        <topology evidence="1 10">Multi-pass membrane protein</topology>
    </subcellularLocation>
</comment>
<keyword evidence="15" id="KW-0675">Receptor</keyword>
<keyword evidence="9 10" id="KW-0998">Cell outer membrane</keyword>
<dbReference type="Gene3D" id="2.170.130.10">
    <property type="entry name" value="TonB-dependent receptor, plug domain"/>
    <property type="match status" value="1"/>
</dbReference>
<dbReference type="PANTHER" id="PTHR30069">
    <property type="entry name" value="TONB-DEPENDENT OUTER MEMBRANE RECEPTOR"/>
    <property type="match status" value="1"/>
</dbReference>
<evidence type="ECO:0000259" key="14">
    <source>
        <dbReference type="Pfam" id="PF07715"/>
    </source>
</evidence>
<evidence type="ECO:0000259" key="13">
    <source>
        <dbReference type="Pfam" id="PF00593"/>
    </source>
</evidence>
<dbReference type="Gene3D" id="2.40.170.20">
    <property type="entry name" value="TonB-dependent receptor, beta-barrel domain"/>
    <property type="match status" value="1"/>
</dbReference>
<dbReference type="Pfam" id="PF00593">
    <property type="entry name" value="TonB_dep_Rec_b-barrel"/>
    <property type="match status" value="1"/>
</dbReference>
<evidence type="ECO:0000256" key="11">
    <source>
        <dbReference type="RuleBase" id="RU003357"/>
    </source>
</evidence>
<dbReference type="RefSeq" id="WP_138320423.1">
    <property type="nucleotide sequence ID" value="NZ_VCBC01000012.1"/>
</dbReference>
<keyword evidence="16" id="KW-1185">Reference proteome</keyword>
<evidence type="ECO:0000256" key="1">
    <source>
        <dbReference type="ARBA" id="ARBA00004571"/>
    </source>
</evidence>
<comment type="caution">
    <text evidence="15">The sequence shown here is derived from an EMBL/GenBank/DDBJ whole genome shotgun (WGS) entry which is preliminary data.</text>
</comment>
<dbReference type="GO" id="GO:0006811">
    <property type="term" value="P:monoatomic ion transport"/>
    <property type="evidence" value="ECO:0007669"/>
    <property type="project" value="UniProtKB-KW"/>
</dbReference>
<keyword evidence="5 12" id="KW-0732">Signal</keyword>
<accession>A0A5R9IF39</accession>
<name>A0A5R9IF39_9GAMM</name>
<feature type="domain" description="TonB-dependent receptor plug" evidence="14">
    <location>
        <begin position="63"/>
        <end position="164"/>
    </location>
</feature>
<feature type="signal peptide" evidence="12">
    <location>
        <begin position="1"/>
        <end position="25"/>
    </location>
</feature>
<dbReference type="AlphaFoldDB" id="A0A5R9IF39"/>
<keyword evidence="3 10" id="KW-1134">Transmembrane beta strand</keyword>
<feature type="domain" description="TonB-dependent receptor-like beta-barrel" evidence="13">
    <location>
        <begin position="198"/>
        <end position="623"/>
    </location>
</feature>
<evidence type="ECO:0000256" key="9">
    <source>
        <dbReference type="ARBA" id="ARBA00023237"/>
    </source>
</evidence>
<dbReference type="PROSITE" id="PS52016">
    <property type="entry name" value="TONB_DEPENDENT_REC_3"/>
    <property type="match status" value="1"/>
</dbReference>
<evidence type="ECO:0000313" key="15">
    <source>
        <dbReference type="EMBL" id="TLU64140.1"/>
    </source>
</evidence>
<evidence type="ECO:0000256" key="4">
    <source>
        <dbReference type="ARBA" id="ARBA00022692"/>
    </source>
</evidence>
<dbReference type="CDD" id="cd01347">
    <property type="entry name" value="ligand_gated_channel"/>
    <property type="match status" value="1"/>
</dbReference>
<dbReference type="Proteomes" id="UP000307790">
    <property type="component" value="Unassembled WGS sequence"/>
</dbReference>
<evidence type="ECO:0000256" key="12">
    <source>
        <dbReference type="SAM" id="SignalP"/>
    </source>
</evidence>
<dbReference type="Pfam" id="PF07715">
    <property type="entry name" value="Plug"/>
    <property type="match status" value="1"/>
</dbReference>
<evidence type="ECO:0000256" key="7">
    <source>
        <dbReference type="ARBA" id="ARBA00023077"/>
    </source>
</evidence>
<keyword evidence="2 10" id="KW-0813">Transport</keyword>
<sequence>MKSKAITTNQRNRIAFSLTALSVTAATNFSLVNNANAEALASVDDRILVTANRSEEPRSLSLSSNVVITSVDIERLQAKNLSEVLDQVAGMSVTSQGGPGQASFVFTRGSNSNQTLLLIDGVRVNSATLGLTDFSQIAPQQIERIEIIKGPRSSLWGSDAIGGVIQIFTKRYAHGSGNVGASLGSHGYMQGYAGIGFGNDEHNLSLSMNAEQSDGFNVFETDPDNPYDINEPDKDGFERINLSVNGESYINDEVRLELVGRYQKGNNEYDASYPDSPCWNDPSQSCPSFYANEQDSENSHIKLASVYETSAITSNLSLAIIENSATTFGNGIDRADGDEITTKRQQVAFINQFSIADSFRVNLGLDWYNEEVSTNQDKDPWTEGFQEWQIDSRDVTAVFVQGRQTINSLIIEGAVRYDDIEKIGDKTTYNLSVGYKVSPNLLVSLNRGTGFKAPSFNDLYWPGSGNPDLDPEEATTNEFLVRYSFDFGQLELAAYDSDIDNLIAWAPNEFGLWQPSNVNAAKIKGIESTIELLLGATTNTLAISYTDAKDAVTNLDLIRRPVLTANYTLGYEWRNYQFTAIASYRDKSIDSGMNELPSFTRFDLGAQYAVSTALTFNVKVNNLLDRQYQTVNQYVADGINGYAGLSYKF</sequence>
<dbReference type="InterPro" id="IPR012910">
    <property type="entry name" value="Plug_dom"/>
</dbReference>
<evidence type="ECO:0000256" key="5">
    <source>
        <dbReference type="ARBA" id="ARBA00022729"/>
    </source>
</evidence>
<dbReference type="EMBL" id="VCBC01000012">
    <property type="protein sequence ID" value="TLU64140.1"/>
    <property type="molecule type" value="Genomic_DNA"/>
</dbReference>
<organism evidence="15 16">
    <name type="scientific">Thalassotalea litorea</name>
    <dbReference type="NCBI Taxonomy" id="2020715"/>
    <lineage>
        <taxon>Bacteria</taxon>
        <taxon>Pseudomonadati</taxon>
        <taxon>Pseudomonadota</taxon>
        <taxon>Gammaproteobacteria</taxon>
        <taxon>Alteromonadales</taxon>
        <taxon>Colwelliaceae</taxon>
        <taxon>Thalassotalea</taxon>
    </lineage>
</organism>
<evidence type="ECO:0000256" key="3">
    <source>
        <dbReference type="ARBA" id="ARBA00022452"/>
    </source>
</evidence>
<dbReference type="InterPro" id="IPR037066">
    <property type="entry name" value="Plug_dom_sf"/>
</dbReference>
<gene>
    <name evidence="15" type="ORF">FE810_12590</name>
</gene>
<evidence type="ECO:0000256" key="10">
    <source>
        <dbReference type="PROSITE-ProRule" id="PRU01360"/>
    </source>
</evidence>
<keyword evidence="8 10" id="KW-0472">Membrane</keyword>
<dbReference type="GO" id="GO:0009279">
    <property type="term" value="C:cell outer membrane"/>
    <property type="evidence" value="ECO:0007669"/>
    <property type="project" value="UniProtKB-SubCell"/>
</dbReference>
<evidence type="ECO:0000313" key="16">
    <source>
        <dbReference type="Proteomes" id="UP000307790"/>
    </source>
</evidence>
<comment type="similarity">
    <text evidence="10 11">Belongs to the TonB-dependent receptor family.</text>
</comment>
<dbReference type="OrthoDB" id="9764669at2"/>
<dbReference type="InterPro" id="IPR000531">
    <property type="entry name" value="Beta-barrel_TonB"/>
</dbReference>
<reference evidence="15 16" key="1">
    <citation type="submission" date="2019-05" db="EMBL/GenBank/DDBJ databases">
        <title>Genome sequences of Thalassotalea litorea 1K03283.</title>
        <authorList>
            <person name="Zhang D."/>
        </authorList>
    </citation>
    <scope>NUCLEOTIDE SEQUENCE [LARGE SCALE GENOMIC DNA]</scope>
    <source>
        <strain evidence="15 16">MCCC 1K03283</strain>
    </source>
</reference>
<dbReference type="InterPro" id="IPR036942">
    <property type="entry name" value="Beta-barrel_TonB_sf"/>
</dbReference>
<keyword evidence="6" id="KW-0406">Ion transport</keyword>
<proteinExistence type="inferred from homology"/>
<dbReference type="SUPFAM" id="SSF56935">
    <property type="entry name" value="Porins"/>
    <property type="match status" value="1"/>
</dbReference>
<evidence type="ECO:0000256" key="6">
    <source>
        <dbReference type="ARBA" id="ARBA00023065"/>
    </source>
</evidence>
<keyword evidence="4 10" id="KW-0812">Transmembrane</keyword>